<dbReference type="InterPro" id="IPR007312">
    <property type="entry name" value="Phosphoesterase"/>
</dbReference>
<dbReference type="GO" id="GO:0034480">
    <property type="term" value="F:phosphatidylcholine phospholipase C activity"/>
    <property type="evidence" value="ECO:0007669"/>
    <property type="project" value="InterPro"/>
</dbReference>
<reference evidence="3 4" key="1">
    <citation type="submission" date="2017-09" db="EMBL/GenBank/DDBJ databases">
        <title>Genomic, metabolic, and phenotypic characteristics of bacterial isolates from the natural microbiome of the model nematode Caenorhabditis elegans.</title>
        <authorList>
            <person name="Zimmermann J."/>
            <person name="Obeng N."/>
            <person name="Yang W."/>
            <person name="Obeng O."/>
            <person name="Kissoyan K."/>
            <person name="Pees B."/>
            <person name="Dirksen P."/>
            <person name="Hoppner M."/>
            <person name="Franke A."/>
            <person name="Rosenstiel P."/>
            <person name="Leippe M."/>
            <person name="Dierking K."/>
            <person name="Kaleta C."/>
            <person name="Schulenburg H."/>
        </authorList>
    </citation>
    <scope>NUCLEOTIDE SEQUENCE [LARGE SCALE GENOMIC DNA]</scope>
    <source>
        <strain evidence="3 4">MYb73</strain>
    </source>
</reference>
<evidence type="ECO:0000256" key="1">
    <source>
        <dbReference type="ARBA" id="ARBA00022801"/>
    </source>
</evidence>
<organism evidence="3 4">
    <name type="scientific">Achromobacter spanius</name>
    <dbReference type="NCBI Taxonomy" id="217203"/>
    <lineage>
        <taxon>Bacteria</taxon>
        <taxon>Pseudomonadati</taxon>
        <taxon>Pseudomonadota</taxon>
        <taxon>Betaproteobacteria</taxon>
        <taxon>Burkholderiales</taxon>
        <taxon>Alcaligenaceae</taxon>
        <taxon>Achromobacter</taxon>
    </lineage>
</organism>
<dbReference type="Proteomes" id="UP000239477">
    <property type="component" value="Chromosome"/>
</dbReference>
<dbReference type="OrthoDB" id="980947at2"/>
<dbReference type="RefSeq" id="WP_105238081.1">
    <property type="nucleotide sequence ID" value="NZ_CP023270.1"/>
</dbReference>
<dbReference type="CDD" id="cd16014">
    <property type="entry name" value="PLC"/>
    <property type="match status" value="1"/>
</dbReference>
<sequence length="650" mass="71040">MKEDSRPPIHPDPSPVIARALSIDPDRKTGTLQDVRHVVILMQENRSFDHYFGTLPGVRGFADPHPVPTRAGTVLTQTDGDALCRPYDLQAEVASDKPVGYITPHTWDDSQRAWNDGRMDQWLSAKSRLGLGAYRSADVPFQTALANAFTLCDAYHCSVLAGTNPNRLFLWTGTNDPQGAAGGPALVNTYDRLGPAGEGYSWTTYPERLQDAGVDWCIYQDMADNYNDNPLAGFRQYRRQHASHTGNAPLRDRALTTRTLDDLARDVAKGTLPAVSWIIAPTADSEHPEVSSPRQGGAYTERVLDILTAHPDTWSRCVLFVTYDENDCFFDHVPPPAPPARHPDGESGGLSTVELDGEYHDARHGPSASTADDPAAMHGRAFGLGPRVPMLVVSPWSRGGWVNSQVFDHTSVIRFLEMRFRVAEPNISAWRRAVAGDLTTAFDFAGDRCSHHPDSNRHTCPLPYVLEAVGKTTADGEHYRLTLRNPGGAGAVLHVYDRLALARPPRRYTVGAGARLDDGWRLAAGGAYDLWLLGPDGFHRQFHGDARDAGTLEAQLVPVTSGLRLRLVNHGDAPQPVRVESRMNDEWRAMAHVPAGGAVELKYSGCEGWYDLEVSAPAMPAFGRRLAGRMDGGKPGVPDPRLCQGAALPL</sequence>
<dbReference type="InterPro" id="IPR008475">
    <property type="entry name" value="PLipase_C_C"/>
</dbReference>
<dbReference type="InterPro" id="IPR017850">
    <property type="entry name" value="Alkaline_phosphatase_core_sf"/>
</dbReference>
<evidence type="ECO:0000313" key="3">
    <source>
        <dbReference type="EMBL" id="AVJ27163.1"/>
    </source>
</evidence>
<keyword evidence="4" id="KW-1185">Reference proteome</keyword>
<dbReference type="Pfam" id="PF05506">
    <property type="entry name" value="PLipase_C_C"/>
    <property type="match status" value="2"/>
</dbReference>
<dbReference type="PANTHER" id="PTHR31956">
    <property type="entry name" value="NON-SPECIFIC PHOSPHOLIPASE C4-RELATED"/>
    <property type="match status" value="1"/>
</dbReference>
<name>A0A2S0I598_9BURK</name>
<dbReference type="InterPro" id="IPR017767">
    <property type="entry name" value="PC-PLC"/>
</dbReference>
<feature type="domain" description="Bacterial phospholipase C C-terminal" evidence="2">
    <location>
        <begin position="460"/>
        <end position="545"/>
    </location>
</feature>
<proteinExistence type="predicted"/>
<dbReference type="Gene3D" id="3.40.720.10">
    <property type="entry name" value="Alkaline Phosphatase, subunit A"/>
    <property type="match status" value="2"/>
</dbReference>
<evidence type="ECO:0000259" key="2">
    <source>
        <dbReference type="Pfam" id="PF05506"/>
    </source>
</evidence>
<gene>
    <name evidence="3" type="ORF">CLM73_08560</name>
</gene>
<accession>A0A2S0I598</accession>
<keyword evidence="1" id="KW-0378">Hydrolase</keyword>
<dbReference type="NCBIfam" id="TIGR03396">
    <property type="entry name" value="PC_PLC"/>
    <property type="match status" value="1"/>
</dbReference>
<dbReference type="PANTHER" id="PTHR31956:SF36">
    <property type="entry name" value="NON-HEMOLYTIC PHOSPHOLIPASE C"/>
    <property type="match status" value="1"/>
</dbReference>
<protein>
    <submittedName>
        <fullName evidence="3">Phospholipase C, phosphocholine-specific</fullName>
    </submittedName>
</protein>
<dbReference type="Pfam" id="PF04185">
    <property type="entry name" value="Phosphoesterase"/>
    <property type="match status" value="1"/>
</dbReference>
<dbReference type="GO" id="GO:0016042">
    <property type="term" value="P:lipid catabolic process"/>
    <property type="evidence" value="ECO:0007669"/>
    <property type="project" value="InterPro"/>
</dbReference>
<feature type="domain" description="Bacterial phospholipase C C-terminal" evidence="2">
    <location>
        <begin position="561"/>
        <end position="629"/>
    </location>
</feature>
<dbReference type="AlphaFoldDB" id="A0A2S0I598"/>
<dbReference type="EMBL" id="CP023270">
    <property type="protein sequence ID" value="AVJ27163.1"/>
    <property type="molecule type" value="Genomic_DNA"/>
</dbReference>
<evidence type="ECO:0000313" key="4">
    <source>
        <dbReference type="Proteomes" id="UP000239477"/>
    </source>
</evidence>